<dbReference type="AlphaFoldDB" id="A0A6B3R2H5"/>
<evidence type="ECO:0000313" key="1">
    <source>
        <dbReference type="EMBL" id="NEV94472.1"/>
    </source>
</evidence>
<accession>A0A6B3R2H5</accession>
<evidence type="ECO:0000313" key="2">
    <source>
        <dbReference type="Proteomes" id="UP000478505"/>
    </source>
</evidence>
<dbReference type="Proteomes" id="UP000478505">
    <property type="component" value="Unassembled WGS sequence"/>
</dbReference>
<comment type="caution">
    <text evidence="1">The sequence shown here is derived from an EMBL/GenBank/DDBJ whole genome shotgun (WGS) entry which is preliminary data.</text>
</comment>
<dbReference type="EMBL" id="JAAIKD010000005">
    <property type="protein sequence ID" value="NEV94472.1"/>
    <property type="molecule type" value="Genomic_DNA"/>
</dbReference>
<gene>
    <name evidence="1" type="ORF">G3567_09995</name>
</gene>
<protein>
    <recommendedName>
        <fullName evidence="3">DUF4868 domain-containing protein</fullName>
    </recommendedName>
</protein>
<name>A0A6B3R2H5_9FLAO</name>
<evidence type="ECO:0008006" key="3">
    <source>
        <dbReference type="Google" id="ProtNLM"/>
    </source>
</evidence>
<proteinExistence type="predicted"/>
<organism evidence="1 2">
    <name type="scientific">Psychroflexus aurantiacus</name>
    <dbReference type="NCBI Taxonomy" id="2709310"/>
    <lineage>
        <taxon>Bacteria</taxon>
        <taxon>Pseudomonadati</taxon>
        <taxon>Bacteroidota</taxon>
        <taxon>Flavobacteriia</taxon>
        <taxon>Flavobacteriales</taxon>
        <taxon>Flavobacteriaceae</taxon>
        <taxon>Psychroflexus</taxon>
    </lineage>
</organism>
<keyword evidence="2" id="KW-1185">Reference proteome</keyword>
<reference evidence="1 2" key="1">
    <citation type="submission" date="2020-02" db="EMBL/GenBank/DDBJ databases">
        <title>Flavobacteriaceae Psychroflexus bacterium YR1-1, complete genome.</title>
        <authorList>
            <person name="Li Y."/>
            <person name="Wu S."/>
        </authorList>
    </citation>
    <scope>NUCLEOTIDE SEQUENCE [LARGE SCALE GENOMIC DNA]</scope>
    <source>
        <strain evidence="1 2">YR1-1</strain>
    </source>
</reference>
<sequence length="347" mass="39783">MLTSYEEDEAMFLAVQISKNRLISFLNGSLDLRDVFENPEIKQWFTFSSIEDDVIAVALDVDALPKDYLPDAGFVFKNHDKTDDIIVNESIEYSNAIVHLAISDEQDNYSIEADDLGDIMKLYQVILENTYKKELLNKKVKDKKAFYAPQNYKLRAFASSYSSFNVHLYSTSQTDMFGNAVIQLGLEKLNAIISDFDNEDNYLEILRTVKGHSVSTLKKLVKRIIDDNLIVKHKWYSPNQEKVHFTSIDSVRAQKIYEVLNASEELAEEVKEFIGHLVQIDVDKGTWRVFNIEDETEYPGESNPALLQGLTVETVNYKLICTEIIEAMKVSEKEKVKYILNSIEEIG</sequence>